<dbReference type="Proteomes" id="UP000741863">
    <property type="component" value="Unassembled WGS sequence"/>
</dbReference>
<protein>
    <submittedName>
        <fullName evidence="11">TRAP-type mannitol/chloroaromatic compound transport system permease small subunit</fullName>
    </submittedName>
</protein>
<keyword evidence="4" id="KW-0997">Cell inner membrane</keyword>
<evidence type="ECO:0000256" key="5">
    <source>
        <dbReference type="ARBA" id="ARBA00022692"/>
    </source>
</evidence>
<feature type="transmembrane region" description="Helical" evidence="9">
    <location>
        <begin position="49"/>
        <end position="71"/>
    </location>
</feature>
<dbReference type="Pfam" id="PF04290">
    <property type="entry name" value="DctQ"/>
    <property type="match status" value="1"/>
</dbReference>
<feature type="transmembrane region" description="Helical" evidence="9">
    <location>
        <begin position="92"/>
        <end position="115"/>
    </location>
</feature>
<keyword evidence="12" id="KW-1185">Reference proteome</keyword>
<organism evidence="11 12">
    <name type="scientific">Geomicrobium sediminis</name>
    <dbReference type="NCBI Taxonomy" id="1347788"/>
    <lineage>
        <taxon>Bacteria</taxon>
        <taxon>Bacillati</taxon>
        <taxon>Bacillota</taxon>
        <taxon>Bacilli</taxon>
        <taxon>Bacillales</taxon>
        <taxon>Geomicrobium</taxon>
    </lineage>
</organism>
<keyword evidence="2" id="KW-0813">Transport</keyword>
<evidence type="ECO:0000313" key="12">
    <source>
        <dbReference type="Proteomes" id="UP000741863"/>
    </source>
</evidence>
<keyword evidence="6 9" id="KW-1133">Transmembrane helix</keyword>
<evidence type="ECO:0000256" key="6">
    <source>
        <dbReference type="ARBA" id="ARBA00022989"/>
    </source>
</evidence>
<feature type="transmembrane region" description="Helical" evidence="9">
    <location>
        <begin position="20"/>
        <end position="43"/>
    </location>
</feature>
<dbReference type="InterPro" id="IPR007387">
    <property type="entry name" value="TRAP_DctQ"/>
</dbReference>
<sequence>MSIIIQMMKAITIVNKSMPWFIGSLIAVVSFLLALDVVLRYFFSAPTVWAFDLSTWSTGVVAFLLGGYALAKGHHVRVDILFERFSERTKSIVDVIGGMFLLLIASTLVVVGFSYVIHYFQIGATSSGGMEMPLWVQWLIVPIGGLLIGLQGLVKLINDIAMITRGKPLYVTEEE</sequence>
<comment type="caution">
    <text evidence="11">The sequence shown here is derived from an EMBL/GenBank/DDBJ whole genome shotgun (WGS) entry which is preliminary data.</text>
</comment>
<dbReference type="InterPro" id="IPR055348">
    <property type="entry name" value="DctQ"/>
</dbReference>
<evidence type="ECO:0000259" key="10">
    <source>
        <dbReference type="Pfam" id="PF04290"/>
    </source>
</evidence>
<evidence type="ECO:0000256" key="4">
    <source>
        <dbReference type="ARBA" id="ARBA00022519"/>
    </source>
</evidence>
<comment type="similarity">
    <text evidence="8">Belongs to the TRAP transporter small permease family.</text>
</comment>
<dbReference type="RefSeq" id="WP_204695342.1">
    <property type="nucleotide sequence ID" value="NZ_JAFBEC010000001.1"/>
</dbReference>
<dbReference type="PANTHER" id="PTHR35011:SF4">
    <property type="entry name" value="SLL1102 PROTEIN"/>
    <property type="match status" value="1"/>
</dbReference>
<evidence type="ECO:0000256" key="7">
    <source>
        <dbReference type="ARBA" id="ARBA00023136"/>
    </source>
</evidence>
<name>A0ABS2P6Z0_9BACL</name>
<evidence type="ECO:0000256" key="9">
    <source>
        <dbReference type="SAM" id="Phobius"/>
    </source>
</evidence>
<evidence type="ECO:0000256" key="1">
    <source>
        <dbReference type="ARBA" id="ARBA00004429"/>
    </source>
</evidence>
<proteinExistence type="inferred from homology"/>
<feature type="domain" description="Tripartite ATP-independent periplasmic transporters DctQ component" evidence="10">
    <location>
        <begin position="32"/>
        <end position="160"/>
    </location>
</feature>
<reference evidence="11 12" key="1">
    <citation type="submission" date="2021-01" db="EMBL/GenBank/DDBJ databases">
        <title>Genomic Encyclopedia of Type Strains, Phase IV (KMG-IV): sequencing the most valuable type-strain genomes for metagenomic binning, comparative biology and taxonomic classification.</title>
        <authorList>
            <person name="Goeker M."/>
        </authorList>
    </citation>
    <scope>NUCLEOTIDE SEQUENCE [LARGE SCALE GENOMIC DNA]</scope>
    <source>
        <strain evidence="11 12">DSM 25540</strain>
    </source>
</reference>
<evidence type="ECO:0000256" key="8">
    <source>
        <dbReference type="ARBA" id="ARBA00038436"/>
    </source>
</evidence>
<evidence type="ECO:0000313" key="11">
    <source>
        <dbReference type="EMBL" id="MBM7631155.1"/>
    </source>
</evidence>
<dbReference type="EMBL" id="JAFBEC010000001">
    <property type="protein sequence ID" value="MBM7631155.1"/>
    <property type="molecule type" value="Genomic_DNA"/>
</dbReference>
<comment type="subcellular location">
    <subcellularLocation>
        <location evidence="1">Cell inner membrane</location>
        <topology evidence="1">Multi-pass membrane protein</topology>
    </subcellularLocation>
</comment>
<feature type="transmembrane region" description="Helical" evidence="9">
    <location>
        <begin position="135"/>
        <end position="157"/>
    </location>
</feature>
<keyword evidence="7 9" id="KW-0472">Membrane</keyword>
<accession>A0ABS2P6Z0</accession>
<keyword evidence="3" id="KW-1003">Cell membrane</keyword>
<keyword evidence="5 9" id="KW-0812">Transmembrane</keyword>
<gene>
    <name evidence="11" type="ORF">JOD17_000246</name>
</gene>
<evidence type="ECO:0000256" key="2">
    <source>
        <dbReference type="ARBA" id="ARBA00022448"/>
    </source>
</evidence>
<evidence type="ECO:0000256" key="3">
    <source>
        <dbReference type="ARBA" id="ARBA00022475"/>
    </source>
</evidence>
<dbReference type="PANTHER" id="PTHR35011">
    <property type="entry name" value="2,3-DIKETO-L-GULONATE TRAP TRANSPORTER SMALL PERMEASE PROTEIN YIAM"/>
    <property type="match status" value="1"/>
</dbReference>